<protein>
    <submittedName>
        <fullName evidence="2">Uncharacterized protein</fullName>
    </submittedName>
</protein>
<reference evidence="2 3" key="1">
    <citation type="submission" date="2023-09" db="EMBL/GenBank/DDBJ databases">
        <title>Whole genome shotgun sequencing (WGS) of Bosea sp. ZW T0_25, isolated from stored onions (Allium cepa).</title>
        <authorList>
            <person name="Stoll D.A."/>
            <person name="Huch M."/>
        </authorList>
    </citation>
    <scope>NUCLEOTIDE SEQUENCE [LARGE SCALE GENOMIC DNA]</scope>
    <source>
        <strain evidence="2 3">ZW T0_25</strain>
    </source>
</reference>
<dbReference type="EMBL" id="JAWDID010000081">
    <property type="protein sequence ID" value="MDU0343700.1"/>
    <property type="molecule type" value="Genomic_DNA"/>
</dbReference>
<gene>
    <name evidence="2" type="ORF">RKE40_27765</name>
</gene>
<proteinExistence type="predicted"/>
<keyword evidence="3" id="KW-1185">Reference proteome</keyword>
<evidence type="ECO:0000313" key="2">
    <source>
        <dbReference type="EMBL" id="MDU0343700.1"/>
    </source>
</evidence>
<sequence>MKSKTDYKVPSYPNHLTKEERGAAFEKAARDYVDSLGIENKGAPLTHGDFARHHAGYLIVARWHKQRIEALEEAVAELRAARLPKPRGRVQAGSNA</sequence>
<evidence type="ECO:0000313" key="3">
    <source>
        <dbReference type="Proteomes" id="UP001254257"/>
    </source>
</evidence>
<organism evidence="2 3">
    <name type="scientific">Bosea rubneri</name>
    <dbReference type="NCBI Taxonomy" id="3075434"/>
    <lineage>
        <taxon>Bacteria</taxon>
        <taxon>Pseudomonadati</taxon>
        <taxon>Pseudomonadota</taxon>
        <taxon>Alphaproteobacteria</taxon>
        <taxon>Hyphomicrobiales</taxon>
        <taxon>Boseaceae</taxon>
        <taxon>Bosea</taxon>
    </lineage>
</organism>
<comment type="caution">
    <text evidence="2">The sequence shown here is derived from an EMBL/GenBank/DDBJ whole genome shotgun (WGS) entry which is preliminary data.</text>
</comment>
<name>A0ABU3SFX5_9HYPH</name>
<accession>A0ABU3SFX5</accession>
<dbReference type="RefSeq" id="WP_316021399.1">
    <property type="nucleotide sequence ID" value="NZ_JAWDID010000081.1"/>
</dbReference>
<feature type="region of interest" description="Disordered" evidence="1">
    <location>
        <begin position="1"/>
        <end position="20"/>
    </location>
</feature>
<dbReference type="Proteomes" id="UP001254257">
    <property type="component" value="Unassembled WGS sequence"/>
</dbReference>
<evidence type="ECO:0000256" key="1">
    <source>
        <dbReference type="SAM" id="MobiDB-lite"/>
    </source>
</evidence>